<dbReference type="NCBIfam" id="TIGR00879">
    <property type="entry name" value="SP"/>
    <property type="match status" value="1"/>
</dbReference>
<protein>
    <submittedName>
        <fullName evidence="12">RHTO0S02e11826g1_1</fullName>
    </submittedName>
</protein>
<keyword evidence="3 8" id="KW-0813">Transport</keyword>
<feature type="transmembrane region" description="Helical" evidence="10">
    <location>
        <begin position="50"/>
        <end position="70"/>
    </location>
</feature>
<evidence type="ECO:0000256" key="10">
    <source>
        <dbReference type="SAM" id="Phobius"/>
    </source>
</evidence>
<feature type="transmembrane region" description="Helical" evidence="10">
    <location>
        <begin position="175"/>
        <end position="196"/>
    </location>
</feature>
<organism evidence="12">
    <name type="scientific">Rhodotorula toruloides</name>
    <name type="common">Yeast</name>
    <name type="synonym">Rhodosporidium toruloides</name>
    <dbReference type="NCBI Taxonomy" id="5286"/>
    <lineage>
        <taxon>Eukaryota</taxon>
        <taxon>Fungi</taxon>
        <taxon>Dikarya</taxon>
        <taxon>Basidiomycota</taxon>
        <taxon>Pucciniomycotina</taxon>
        <taxon>Microbotryomycetes</taxon>
        <taxon>Sporidiobolales</taxon>
        <taxon>Sporidiobolaceae</taxon>
        <taxon>Rhodotorula</taxon>
    </lineage>
</organism>
<dbReference type="PROSITE" id="PS00217">
    <property type="entry name" value="SUGAR_TRANSPORT_2"/>
    <property type="match status" value="1"/>
</dbReference>
<dbReference type="FunFam" id="1.20.1250.20:FF:000134">
    <property type="entry name" value="MFS sugar transporter protein"/>
    <property type="match status" value="1"/>
</dbReference>
<feature type="transmembrane region" description="Helical" evidence="10">
    <location>
        <begin position="421"/>
        <end position="440"/>
    </location>
</feature>
<dbReference type="InterPro" id="IPR020846">
    <property type="entry name" value="MFS_dom"/>
</dbReference>
<sequence length="534" mass="57178">MKLSPTTRVVRSVLVASIAAFLFGFDTGTIGAVTEMPSFVATFGHFSSTVRGIVVASILLPSTLSGLVAGSVADRISRKHTIALGAAIFAVGQAVSCGSVRSLGMLIAARVVAGLGEGLFLGTVAVYVAEISPKEMRGRMMLVAQLAIASGVASGFFVCFGSARIDSSLSWRLPFALSTFLALLVTLLAPLILPYSPRWLLLHNRRDEAERVLDLLVGTGDAVQDERRELMSVPRVVKGGKRAAFVEMWRRDVWWRTTLGALLQGMQQLSGIDFVLFFAATLFKQAGLSGTTSSLLAGGVTGVLIVLTTILTLLWVDRLGRRTIYIGGGCAISATLVVIGAMYATGKAGTERGKWVVVVMIELFAIAFSGSWAVITRLYASEIQPSKTRAAAASFSTAINQAINFAVALTGPVFLSKSPSGPYFTYGALTAFASLFAFFFMPETKNLSLECIDTMFSSHSPTSSLFGSVPLAVPLPFTTHRARRRSRRDSEHIPEVDDGEVDDETTRVENEVEKFRREVKLGVPPAEAEKAVTA</sequence>
<evidence type="ECO:0000259" key="11">
    <source>
        <dbReference type="PROSITE" id="PS50850"/>
    </source>
</evidence>
<feature type="transmembrane region" description="Helical" evidence="10">
    <location>
        <begin position="295"/>
        <end position="316"/>
    </location>
</feature>
<gene>
    <name evidence="12" type="ORF">RHTO0S_02e11826g</name>
</gene>
<dbReference type="SUPFAM" id="SSF103473">
    <property type="entry name" value="MFS general substrate transporter"/>
    <property type="match status" value="1"/>
</dbReference>
<accession>A0A061AI00</accession>
<evidence type="ECO:0000256" key="8">
    <source>
        <dbReference type="RuleBase" id="RU003346"/>
    </source>
</evidence>
<feature type="transmembrane region" description="Helical" evidence="10">
    <location>
        <begin position="392"/>
        <end position="415"/>
    </location>
</feature>
<dbReference type="GO" id="GO:0005351">
    <property type="term" value="F:carbohydrate:proton symporter activity"/>
    <property type="evidence" value="ECO:0007669"/>
    <property type="project" value="TreeGrafter"/>
</dbReference>
<dbReference type="PROSITE" id="PS00216">
    <property type="entry name" value="SUGAR_TRANSPORT_1"/>
    <property type="match status" value="1"/>
</dbReference>
<proteinExistence type="inferred from homology"/>
<evidence type="ECO:0000256" key="5">
    <source>
        <dbReference type="ARBA" id="ARBA00022989"/>
    </source>
</evidence>
<feature type="transmembrane region" description="Helical" evidence="10">
    <location>
        <begin position="323"/>
        <end position="343"/>
    </location>
</feature>
<dbReference type="PANTHER" id="PTHR48022:SF20">
    <property type="entry name" value="MAJOR FACILITATOR SUPERFAMILY (MFS) PROFILE DOMAIN-CONTAINING PROTEIN-RELATED"/>
    <property type="match status" value="1"/>
</dbReference>
<evidence type="ECO:0000256" key="1">
    <source>
        <dbReference type="ARBA" id="ARBA00004141"/>
    </source>
</evidence>
<comment type="catalytic activity">
    <reaction evidence="7">
        <text>myo-inositol(out) + H(+)(out) = myo-inositol(in) + H(+)(in)</text>
        <dbReference type="Rhea" id="RHEA:60364"/>
        <dbReference type="ChEBI" id="CHEBI:15378"/>
        <dbReference type="ChEBI" id="CHEBI:17268"/>
    </reaction>
</comment>
<evidence type="ECO:0000256" key="7">
    <source>
        <dbReference type="ARBA" id="ARBA00049119"/>
    </source>
</evidence>
<dbReference type="InterPro" id="IPR005829">
    <property type="entry name" value="Sugar_transporter_CS"/>
</dbReference>
<dbReference type="EMBL" id="LK052937">
    <property type="protein sequence ID" value="CDR37193.1"/>
    <property type="molecule type" value="Genomic_DNA"/>
</dbReference>
<evidence type="ECO:0000256" key="3">
    <source>
        <dbReference type="ARBA" id="ARBA00022448"/>
    </source>
</evidence>
<feature type="domain" description="Major facilitator superfamily (MFS) profile" evidence="11">
    <location>
        <begin position="12"/>
        <end position="445"/>
    </location>
</feature>
<keyword evidence="4 10" id="KW-0812">Transmembrane</keyword>
<evidence type="ECO:0000256" key="2">
    <source>
        <dbReference type="ARBA" id="ARBA00010992"/>
    </source>
</evidence>
<dbReference type="InterPro" id="IPR003663">
    <property type="entry name" value="Sugar/inositol_transpt"/>
</dbReference>
<evidence type="ECO:0000256" key="4">
    <source>
        <dbReference type="ARBA" id="ARBA00022692"/>
    </source>
</evidence>
<comment type="similarity">
    <text evidence="2 8">Belongs to the major facilitator superfamily. Sugar transporter (TC 2.A.1.1) family.</text>
</comment>
<dbReference type="Pfam" id="PF00083">
    <property type="entry name" value="Sugar_tr"/>
    <property type="match status" value="1"/>
</dbReference>
<feature type="transmembrane region" description="Helical" evidence="10">
    <location>
        <begin position="355"/>
        <end position="380"/>
    </location>
</feature>
<evidence type="ECO:0000313" key="12">
    <source>
        <dbReference type="EMBL" id="CDR37193.1"/>
    </source>
</evidence>
<feature type="region of interest" description="Disordered" evidence="9">
    <location>
        <begin position="481"/>
        <end position="509"/>
    </location>
</feature>
<keyword evidence="5 10" id="KW-1133">Transmembrane helix</keyword>
<dbReference type="InterPro" id="IPR050360">
    <property type="entry name" value="MFS_Sugar_Transporters"/>
</dbReference>
<keyword evidence="6 10" id="KW-0472">Membrane</keyword>
<dbReference type="AlphaFoldDB" id="A0A061AI00"/>
<evidence type="ECO:0000256" key="6">
    <source>
        <dbReference type="ARBA" id="ARBA00023136"/>
    </source>
</evidence>
<dbReference type="InterPro" id="IPR036259">
    <property type="entry name" value="MFS_trans_sf"/>
</dbReference>
<evidence type="ECO:0000256" key="9">
    <source>
        <dbReference type="SAM" id="MobiDB-lite"/>
    </source>
</evidence>
<dbReference type="PANTHER" id="PTHR48022">
    <property type="entry name" value="PLASTIDIC GLUCOSE TRANSPORTER 4"/>
    <property type="match status" value="1"/>
</dbReference>
<dbReference type="PRINTS" id="PR00171">
    <property type="entry name" value="SUGRTRNSPORT"/>
</dbReference>
<dbReference type="GO" id="GO:0016020">
    <property type="term" value="C:membrane"/>
    <property type="evidence" value="ECO:0007669"/>
    <property type="project" value="UniProtKB-SubCell"/>
</dbReference>
<reference evidence="12" key="1">
    <citation type="journal article" date="2014" name="Genome Announc.">
        <title>Draft genome sequence of Rhodosporidium toruloides CECT1137, an oleaginous yeast of biotechnological interest.</title>
        <authorList>
            <person name="Morin N."/>
            <person name="Calcas X."/>
            <person name="Devillers H."/>
            <person name="Durrens P."/>
            <person name="Sherman D.J."/>
            <person name="Nicaud J.-M."/>
            <person name="Neuveglise C."/>
        </authorList>
    </citation>
    <scope>NUCLEOTIDE SEQUENCE</scope>
    <source>
        <strain evidence="12">CECT1137</strain>
    </source>
</reference>
<dbReference type="Gene3D" id="1.20.1250.20">
    <property type="entry name" value="MFS general substrate transporter like domains"/>
    <property type="match status" value="1"/>
</dbReference>
<dbReference type="InterPro" id="IPR005828">
    <property type="entry name" value="MFS_sugar_transport-like"/>
</dbReference>
<feature type="transmembrane region" description="Helical" evidence="10">
    <location>
        <begin position="259"/>
        <end position="283"/>
    </location>
</feature>
<dbReference type="PROSITE" id="PS50850">
    <property type="entry name" value="MFS"/>
    <property type="match status" value="1"/>
</dbReference>
<feature type="transmembrane region" description="Helical" evidence="10">
    <location>
        <begin position="141"/>
        <end position="163"/>
    </location>
</feature>
<name>A0A061AI00_RHOTO</name>
<dbReference type="OrthoDB" id="5399138at2759"/>
<feature type="transmembrane region" description="Helical" evidence="10">
    <location>
        <begin position="107"/>
        <end position="129"/>
    </location>
</feature>
<comment type="subcellular location">
    <subcellularLocation>
        <location evidence="1">Membrane</location>
        <topology evidence="1">Multi-pass membrane protein</topology>
    </subcellularLocation>
</comment>
<feature type="transmembrane region" description="Helical" evidence="10">
    <location>
        <begin position="82"/>
        <end position="101"/>
    </location>
</feature>